<dbReference type="InterPro" id="IPR006139">
    <property type="entry name" value="D-isomer_2_OHA_DH_cat_dom"/>
</dbReference>
<protein>
    <submittedName>
        <fullName evidence="6">Phosphoglycerate dehydrogenase</fullName>
    </submittedName>
</protein>
<dbReference type="PROSITE" id="PS00671">
    <property type="entry name" value="D_2_HYDROXYACID_DH_3"/>
    <property type="match status" value="1"/>
</dbReference>
<name>Q7NEV2_GLOVI</name>
<dbReference type="GO" id="GO:0030267">
    <property type="term" value="F:glyoxylate reductase (NADPH) activity"/>
    <property type="evidence" value="ECO:0000318"/>
    <property type="project" value="GO_Central"/>
</dbReference>
<evidence type="ECO:0000313" key="6">
    <source>
        <dbReference type="EMBL" id="BAC91717.1"/>
    </source>
</evidence>
<dbReference type="AlphaFoldDB" id="Q7NEV2"/>
<dbReference type="InterPro" id="IPR006140">
    <property type="entry name" value="D-isomer_DH_NAD-bd"/>
</dbReference>
<dbReference type="EnsemblBacteria" id="BAC91717">
    <property type="protein sequence ID" value="BAC91717"/>
    <property type="gene ID" value="BAC91717"/>
</dbReference>
<dbReference type="OrthoDB" id="9805416at2"/>
<accession>Q7NEV2</accession>
<proteinExistence type="inferred from homology"/>
<dbReference type="eggNOG" id="COG0111">
    <property type="taxonomic scope" value="Bacteria"/>
</dbReference>
<evidence type="ECO:0000259" key="4">
    <source>
        <dbReference type="Pfam" id="PF00389"/>
    </source>
</evidence>
<feature type="domain" description="D-isomer specific 2-hydroxyacid dehydrogenase catalytic" evidence="4">
    <location>
        <begin position="27"/>
        <end position="299"/>
    </location>
</feature>
<dbReference type="InParanoid" id="Q7NEV2"/>
<dbReference type="GO" id="GO:0005829">
    <property type="term" value="C:cytosol"/>
    <property type="evidence" value="ECO:0000318"/>
    <property type="project" value="GO_Central"/>
</dbReference>
<dbReference type="KEGG" id="gvi:glr3776"/>
<evidence type="ECO:0000256" key="1">
    <source>
        <dbReference type="ARBA" id="ARBA00005854"/>
    </source>
</evidence>
<dbReference type="RefSeq" id="WP_011143765.1">
    <property type="nucleotide sequence ID" value="NC_005125.1"/>
</dbReference>
<dbReference type="CDD" id="cd12172">
    <property type="entry name" value="PGDH_like_2"/>
    <property type="match status" value="1"/>
</dbReference>
<feature type="domain" description="D-isomer specific 2-hydroxyacid dehydrogenase NAD-binding" evidence="5">
    <location>
        <begin position="114"/>
        <end position="285"/>
    </location>
</feature>
<keyword evidence="2 3" id="KW-0560">Oxidoreductase</keyword>
<dbReference type="InterPro" id="IPR036291">
    <property type="entry name" value="NAD(P)-bd_dom_sf"/>
</dbReference>
<dbReference type="HOGENOM" id="CLU_019796_1_3_3"/>
<dbReference type="STRING" id="251221.gene:10761293"/>
<evidence type="ECO:0000256" key="2">
    <source>
        <dbReference type="ARBA" id="ARBA00023002"/>
    </source>
</evidence>
<dbReference type="GO" id="GO:0051287">
    <property type="term" value="F:NAD binding"/>
    <property type="evidence" value="ECO:0007669"/>
    <property type="project" value="InterPro"/>
</dbReference>
<keyword evidence="7" id="KW-1185">Reference proteome</keyword>
<dbReference type="SUPFAM" id="SSF51735">
    <property type="entry name" value="NAD(P)-binding Rossmann-fold domains"/>
    <property type="match status" value="1"/>
</dbReference>
<evidence type="ECO:0000256" key="3">
    <source>
        <dbReference type="RuleBase" id="RU003719"/>
    </source>
</evidence>
<dbReference type="InterPro" id="IPR029753">
    <property type="entry name" value="D-isomer_DH_CS"/>
</dbReference>
<dbReference type="EMBL" id="BA000045">
    <property type="protein sequence ID" value="BAC91717.1"/>
    <property type="molecule type" value="Genomic_DNA"/>
</dbReference>
<gene>
    <name evidence="6" type="ordered locus">glr3776</name>
</gene>
<reference evidence="6 7" key="2">
    <citation type="journal article" date="2003" name="DNA Res.">
        <title>Complete genome structure of Gloeobacter violaceus PCC 7421, a cyanobacterium that lacks thylakoids (supplement).</title>
        <authorList>
            <person name="Nakamura Y."/>
            <person name="Kaneko T."/>
            <person name="Sato S."/>
            <person name="Mimuro M."/>
            <person name="Miyashita H."/>
            <person name="Tsuchiya T."/>
            <person name="Sasamoto S."/>
            <person name="Watanabe A."/>
            <person name="Kawashima K."/>
            <person name="Kishida Y."/>
            <person name="Kiyokawa C."/>
            <person name="Kohara M."/>
            <person name="Matsumoto M."/>
            <person name="Matsuno A."/>
            <person name="Nakazaki N."/>
            <person name="Shimpo S."/>
            <person name="Takeuchi C."/>
            <person name="Yamada M."/>
            <person name="Tabata S."/>
        </authorList>
    </citation>
    <scope>NUCLEOTIDE SEQUENCE [LARGE SCALE GENOMIC DNA]</scope>
    <source>
        <strain evidence="7">ATCC 29082 / PCC 7421</strain>
    </source>
</reference>
<dbReference type="PANTHER" id="PTHR10996">
    <property type="entry name" value="2-HYDROXYACID DEHYDROGENASE-RELATED"/>
    <property type="match status" value="1"/>
</dbReference>
<dbReference type="PANTHER" id="PTHR10996:SF283">
    <property type="entry name" value="GLYOXYLATE_HYDROXYPYRUVATE REDUCTASE B"/>
    <property type="match status" value="1"/>
</dbReference>
<dbReference type="Pfam" id="PF02826">
    <property type="entry name" value="2-Hacid_dh_C"/>
    <property type="match status" value="1"/>
</dbReference>
<evidence type="ECO:0000313" key="7">
    <source>
        <dbReference type="Proteomes" id="UP000000557"/>
    </source>
</evidence>
<dbReference type="Proteomes" id="UP000000557">
    <property type="component" value="Chromosome"/>
</dbReference>
<organism evidence="6 7">
    <name type="scientific">Gloeobacter violaceus (strain ATCC 29082 / PCC 7421)</name>
    <dbReference type="NCBI Taxonomy" id="251221"/>
    <lineage>
        <taxon>Bacteria</taxon>
        <taxon>Bacillati</taxon>
        <taxon>Cyanobacteriota</taxon>
        <taxon>Cyanophyceae</taxon>
        <taxon>Gloeobacterales</taxon>
        <taxon>Gloeobacteraceae</taxon>
        <taxon>Gloeobacter</taxon>
    </lineage>
</organism>
<evidence type="ECO:0000259" key="5">
    <source>
        <dbReference type="Pfam" id="PF02826"/>
    </source>
</evidence>
<dbReference type="SUPFAM" id="SSF52283">
    <property type="entry name" value="Formate/glycerate dehydrogenase catalytic domain-like"/>
    <property type="match status" value="1"/>
</dbReference>
<dbReference type="PhylomeDB" id="Q7NEV2"/>
<dbReference type="Pfam" id="PF00389">
    <property type="entry name" value="2-Hacid_dh"/>
    <property type="match status" value="1"/>
</dbReference>
<dbReference type="InterPro" id="IPR050223">
    <property type="entry name" value="D-isomer_2-hydroxyacid_DH"/>
</dbReference>
<sequence length="310" mass="32943">MRVLVTCPPMLRRIEHFKDHFEARGAEVYCPPVVQTLSVAELVDLLPGFDGWIIGDDPATRAVFAAGVRGRLKAAVKWGVGVDNVDFAAARALGIPIANTPAMFGAEVADVAVSYVTALARETFSVDREVRAGGWPKPCGVSLAGKTVALVGFGDIGKATARRLVAAEMRVIAYDPRYVPEAGSEAVEPALWPERLGEADFIVFTCALTPENRHMLGVAAFGLTKPGVRVVNVARGPLIDEQALIVALASGRVHSAALDVFEVEPLAADSPLRAHERCIFGSHNASNTADAVERASFKAMALLFGFLGID</sequence>
<comment type="similarity">
    <text evidence="1 3">Belongs to the D-isomer specific 2-hydroxyacid dehydrogenase family.</text>
</comment>
<dbReference type="PATRIC" id="fig|251221.4.peg.3811"/>
<dbReference type="Gene3D" id="3.40.50.720">
    <property type="entry name" value="NAD(P)-binding Rossmann-like Domain"/>
    <property type="match status" value="2"/>
</dbReference>
<dbReference type="GO" id="GO:0016618">
    <property type="term" value="F:hydroxypyruvate reductase [NAD(P)H] activity"/>
    <property type="evidence" value="ECO:0000318"/>
    <property type="project" value="GO_Central"/>
</dbReference>
<reference evidence="6 7" key="1">
    <citation type="journal article" date="2003" name="DNA Res.">
        <title>Complete genome structure of Gloeobacter violaceus PCC 7421, a cyanobacterium that lacks thylakoids.</title>
        <authorList>
            <person name="Nakamura Y."/>
            <person name="Kaneko T."/>
            <person name="Sato S."/>
            <person name="Mimuro M."/>
            <person name="Miyashita H."/>
            <person name="Tsuchiya T."/>
            <person name="Sasamoto S."/>
            <person name="Watanabe A."/>
            <person name="Kawashima K."/>
            <person name="Kishida Y."/>
            <person name="Kiyokawa C."/>
            <person name="Kohara M."/>
            <person name="Matsumoto M."/>
            <person name="Matsuno A."/>
            <person name="Nakazaki N."/>
            <person name="Shimpo S."/>
            <person name="Takeuchi C."/>
            <person name="Yamada M."/>
            <person name="Tabata S."/>
        </authorList>
    </citation>
    <scope>NUCLEOTIDE SEQUENCE [LARGE SCALE GENOMIC DNA]</scope>
    <source>
        <strain evidence="7">ATCC 29082 / PCC 7421</strain>
    </source>
</reference>